<accession>A0A0G1CLF8</accession>
<comment type="caution">
    <text evidence="3">The sequence shown here is derived from an EMBL/GenBank/DDBJ whole genome shotgun (WGS) entry which is preliminary data.</text>
</comment>
<dbReference type="Gene3D" id="3.40.50.720">
    <property type="entry name" value="NAD(P)-binding Rossmann-like Domain"/>
    <property type="match status" value="1"/>
</dbReference>
<evidence type="ECO:0000259" key="2">
    <source>
        <dbReference type="Pfam" id="PF22725"/>
    </source>
</evidence>
<dbReference type="SUPFAM" id="SSF55347">
    <property type="entry name" value="Glyceraldehyde-3-phosphate dehydrogenase-like, C-terminal domain"/>
    <property type="match status" value="1"/>
</dbReference>
<dbReference type="GO" id="GO:0000166">
    <property type="term" value="F:nucleotide binding"/>
    <property type="evidence" value="ECO:0007669"/>
    <property type="project" value="InterPro"/>
</dbReference>
<feature type="domain" description="GFO/IDH/MocA-like oxidoreductase" evidence="2">
    <location>
        <begin position="128"/>
        <end position="251"/>
    </location>
</feature>
<dbReference type="InterPro" id="IPR000683">
    <property type="entry name" value="Gfo/Idh/MocA-like_OxRdtase_N"/>
</dbReference>
<sequence length="326" mass="37757">MKMLVIGCGSIGERHIKNIYSFGNQTIIAYDPNRTKLENLKKSFSSLIISSELKNIWKLNPEIAFICTPTSLHLPQALIAAKHKCHLFIEKPLADSERNIRKLHQIVRMKKIITFVACNWRFYWAISEIRSLLHKKVIGQIFSARISAGSYLPQWHPNEDYRKLYAAQKKFGGGAILDFIHELDYACWLFGEIDKLTGMYGKLSNLQIDTEDCAELLMTIKGGPLVSIHVDYLQRVYERSCTIIGSQGTIVWNFSSHKIKIYSSKTKNWTELSEPKNYDLNQMYKHQLEYFFACIRKNKNTDNDVFHAAKILKYALMFKRKGIHVL</sequence>
<protein>
    <submittedName>
        <fullName evidence="3">Oxidoreductase domain protein</fullName>
    </submittedName>
</protein>
<reference evidence="3 4" key="1">
    <citation type="journal article" date="2015" name="Nature">
        <title>rRNA introns, odd ribosomes, and small enigmatic genomes across a large radiation of phyla.</title>
        <authorList>
            <person name="Brown C.T."/>
            <person name="Hug L.A."/>
            <person name="Thomas B.C."/>
            <person name="Sharon I."/>
            <person name="Castelle C.J."/>
            <person name="Singh A."/>
            <person name="Wilkins M.J."/>
            <person name="Williams K.H."/>
            <person name="Banfield J.F."/>
        </authorList>
    </citation>
    <scope>NUCLEOTIDE SEQUENCE [LARGE SCALE GENOMIC DNA]</scope>
</reference>
<dbReference type="AlphaFoldDB" id="A0A0G1CLF8"/>
<dbReference type="InterPro" id="IPR055170">
    <property type="entry name" value="GFO_IDH_MocA-like_dom"/>
</dbReference>
<organism evidence="3 4">
    <name type="scientific">Candidatus Gottesmanbacteria bacterium GW2011_GWA1_43_11</name>
    <dbReference type="NCBI Taxonomy" id="1618436"/>
    <lineage>
        <taxon>Bacteria</taxon>
        <taxon>Candidatus Gottesmaniibacteriota</taxon>
    </lineage>
</organism>
<dbReference type="EMBL" id="LCFB01000001">
    <property type="protein sequence ID" value="KKS86322.1"/>
    <property type="molecule type" value="Genomic_DNA"/>
</dbReference>
<dbReference type="PANTHER" id="PTHR43377">
    <property type="entry name" value="BILIVERDIN REDUCTASE A"/>
    <property type="match status" value="1"/>
</dbReference>
<dbReference type="InterPro" id="IPR036291">
    <property type="entry name" value="NAD(P)-bd_dom_sf"/>
</dbReference>
<feature type="domain" description="Gfo/Idh/MocA-like oxidoreductase N-terminal" evidence="1">
    <location>
        <begin position="2"/>
        <end position="116"/>
    </location>
</feature>
<evidence type="ECO:0000259" key="1">
    <source>
        <dbReference type="Pfam" id="PF01408"/>
    </source>
</evidence>
<dbReference type="SUPFAM" id="SSF51735">
    <property type="entry name" value="NAD(P)-binding Rossmann-fold domains"/>
    <property type="match status" value="1"/>
</dbReference>
<dbReference type="PATRIC" id="fig|1618436.3.peg.47"/>
<dbReference type="InterPro" id="IPR051450">
    <property type="entry name" value="Gfo/Idh/MocA_Oxidoreductases"/>
</dbReference>
<evidence type="ECO:0000313" key="3">
    <source>
        <dbReference type="EMBL" id="KKS86322.1"/>
    </source>
</evidence>
<name>A0A0G1CLF8_9BACT</name>
<proteinExistence type="predicted"/>
<dbReference type="Pfam" id="PF01408">
    <property type="entry name" value="GFO_IDH_MocA"/>
    <property type="match status" value="1"/>
</dbReference>
<dbReference type="Gene3D" id="3.30.360.10">
    <property type="entry name" value="Dihydrodipicolinate Reductase, domain 2"/>
    <property type="match status" value="1"/>
</dbReference>
<dbReference type="PANTHER" id="PTHR43377:SF1">
    <property type="entry name" value="BILIVERDIN REDUCTASE A"/>
    <property type="match status" value="1"/>
</dbReference>
<dbReference type="Pfam" id="PF22725">
    <property type="entry name" value="GFO_IDH_MocA_C3"/>
    <property type="match status" value="1"/>
</dbReference>
<evidence type="ECO:0000313" key="4">
    <source>
        <dbReference type="Proteomes" id="UP000034543"/>
    </source>
</evidence>
<dbReference type="STRING" id="1618436.UV59_C0001G0045"/>
<dbReference type="Proteomes" id="UP000034543">
    <property type="component" value="Unassembled WGS sequence"/>
</dbReference>
<gene>
    <name evidence="3" type="ORF">UV59_C0001G0045</name>
</gene>